<dbReference type="EMBL" id="SOZD01000003">
    <property type="protein sequence ID" value="TFF22962.1"/>
    <property type="molecule type" value="Genomic_DNA"/>
</dbReference>
<protein>
    <submittedName>
        <fullName evidence="2">DUF2065 domain-containing protein</fullName>
    </submittedName>
</protein>
<evidence type="ECO:0000313" key="2">
    <source>
        <dbReference type="EMBL" id="TFF22962.1"/>
    </source>
</evidence>
<evidence type="ECO:0000256" key="1">
    <source>
        <dbReference type="SAM" id="Phobius"/>
    </source>
</evidence>
<name>A0A4Y8RJP6_9HYPH</name>
<reference evidence="2 3" key="1">
    <citation type="submission" date="2019-03" db="EMBL/GenBank/DDBJ databases">
        <title>Jiella endophytica sp. nov., a novel endophytic bacterium isolated from root of Ficus microcarpa Linn. f.</title>
        <authorList>
            <person name="Tuo L."/>
        </authorList>
    </citation>
    <scope>NUCLEOTIDE SEQUENCE [LARGE SCALE GENOMIC DNA]</scope>
    <source>
        <strain evidence="2 3">CBS5Q-3</strain>
    </source>
</reference>
<keyword evidence="1" id="KW-1133">Transmembrane helix</keyword>
<organism evidence="2 3">
    <name type="scientific">Jiella endophytica</name>
    <dbReference type="NCBI Taxonomy" id="2558362"/>
    <lineage>
        <taxon>Bacteria</taxon>
        <taxon>Pseudomonadati</taxon>
        <taxon>Pseudomonadota</taxon>
        <taxon>Alphaproteobacteria</taxon>
        <taxon>Hyphomicrobiales</taxon>
        <taxon>Aurantimonadaceae</taxon>
        <taxon>Jiella</taxon>
    </lineage>
</organism>
<dbReference type="AlphaFoldDB" id="A0A4Y8RJP6"/>
<accession>A0A4Y8RJP6</accession>
<comment type="caution">
    <text evidence="2">The sequence shown here is derived from an EMBL/GenBank/DDBJ whole genome shotgun (WGS) entry which is preliminary data.</text>
</comment>
<keyword evidence="1" id="KW-0812">Transmembrane</keyword>
<feature type="transmembrane region" description="Helical" evidence="1">
    <location>
        <begin position="42"/>
        <end position="59"/>
    </location>
</feature>
<proteinExistence type="predicted"/>
<gene>
    <name evidence="2" type="ORF">E3C22_10950</name>
</gene>
<dbReference type="InterPro" id="IPR019201">
    <property type="entry name" value="DUF2065"/>
</dbReference>
<dbReference type="Proteomes" id="UP000298179">
    <property type="component" value="Unassembled WGS sequence"/>
</dbReference>
<dbReference type="Pfam" id="PF09838">
    <property type="entry name" value="DUF2065"/>
    <property type="match status" value="1"/>
</dbReference>
<keyword evidence="1" id="KW-0472">Membrane</keyword>
<sequence>MMDFFDALGLLLVIEGVVYCLFPLLAKRLAQAAIAAPPDRLRFGGLAAVCLGLAIVWLARM</sequence>
<evidence type="ECO:0000313" key="3">
    <source>
        <dbReference type="Proteomes" id="UP000298179"/>
    </source>
</evidence>
<dbReference type="RefSeq" id="WP_134762062.1">
    <property type="nucleotide sequence ID" value="NZ_SOZD01000003.1"/>
</dbReference>
<keyword evidence="3" id="KW-1185">Reference proteome</keyword>